<gene>
    <name evidence="7" type="ORF">IRJ41_025794</name>
</gene>
<dbReference type="PANTHER" id="PTHR13336">
    <property type="entry name" value="OVARIAN CARCINOMA IMMUNOREACTIVE ANTIGEN"/>
    <property type="match status" value="1"/>
</dbReference>
<feature type="region of interest" description="Disordered" evidence="5">
    <location>
        <begin position="125"/>
        <end position="146"/>
    </location>
</feature>
<evidence type="ECO:0000256" key="1">
    <source>
        <dbReference type="ARBA" id="ARBA00004177"/>
    </source>
</evidence>
<evidence type="ECO:0000259" key="6">
    <source>
        <dbReference type="Pfam" id="PF07051"/>
    </source>
</evidence>
<keyword evidence="2" id="KW-0967">Endosome</keyword>
<evidence type="ECO:0000256" key="3">
    <source>
        <dbReference type="ARBA" id="ARBA00037952"/>
    </source>
</evidence>
<sequence>MSQASSGFIPAAQIPHGSGKGPAGAAYIPNEEERRVFRECNSESFWYRSLPFSAVAMAVAQVLVSRGVLTPSSRFGSLPKVATPPYPDEDVPKKKPVLYEDLRSKNRENYEVTITQKAETLLKPQAEVASPKREVKKTKYGDAWDE</sequence>
<feature type="compositionally biased region" description="Basic and acidic residues" evidence="5">
    <location>
        <begin position="130"/>
        <end position="146"/>
    </location>
</feature>
<evidence type="ECO:0000313" key="8">
    <source>
        <dbReference type="Proteomes" id="UP001059041"/>
    </source>
</evidence>
<name>A0A9W7WK52_TRIRA</name>
<evidence type="ECO:0000256" key="2">
    <source>
        <dbReference type="ARBA" id="ARBA00022753"/>
    </source>
</evidence>
<dbReference type="Pfam" id="PF07051">
    <property type="entry name" value="OCIA"/>
    <property type="match status" value="1"/>
</dbReference>
<dbReference type="AlphaFoldDB" id="A0A9W7WK52"/>
<evidence type="ECO:0000256" key="5">
    <source>
        <dbReference type="SAM" id="MobiDB-lite"/>
    </source>
</evidence>
<organism evidence="7 8">
    <name type="scientific">Triplophysa rosa</name>
    <name type="common">Cave loach</name>
    <dbReference type="NCBI Taxonomy" id="992332"/>
    <lineage>
        <taxon>Eukaryota</taxon>
        <taxon>Metazoa</taxon>
        <taxon>Chordata</taxon>
        <taxon>Craniata</taxon>
        <taxon>Vertebrata</taxon>
        <taxon>Euteleostomi</taxon>
        <taxon>Actinopterygii</taxon>
        <taxon>Neopterygii</taxon>
        <taxon>Teleostei</taxon>
        <taxon>Ostariophysi</taxon>
        <taxon>Cypriniformes</taxon>
        <taxon>Nemacheilidae</taxon>
        <taxon>Triplophysa</taxon>
    </lineage>
</organism>
<dbReference type="PANTHER" id="PTHR13336:SF4">
    <property type="entry name" value="OCIA DOMAIN-CONTAINING PROTEIN 1"/>
    <property type="match status" value="1"/>
</dbReference>
<evidence type="ECO:0000256" key="4">
    <source>
        <dbReference type="ARBA" id="ARBA00040877"/>
    </source>
</evidence>
<dbReference type="Proteomes" id="UP001059041">
    <property type="component" value="Linkage Group LG15"/>
</dbReference>
<accession>A0A9W7WK52</accession>
<feature type="domain" description="OCIA" evidence="6">
    <location>
        <begin position="26"/>
        <end position="82"/>
    </location>
</feature>
<feature type="region of interest" description="Disordered" evidence="5">
    <location>
        <begin position="1"/>
        <end position="25"/>
    </location>
</feature>
<proteinExistence type="inferred from homology"/>
<evidence type="ECO:0000313" key="7">
    <source>
        <dbReference type="EMBL" id="KAI7800268.1"/>
    </source>
</evidence>
<comment type="subcellular location">
    <subcellularLocation>
        <location evidence="1">Endosome</location>
    </subcellularLocation>
</comment>
<dbReference type="InterPro" id="IPR009764">
    <property type="entry name" value="OCIA_dom"/>
</dbReference>
<protein>
    <recommendedName>
        <fullName evidence="4">OCIA domain-containing protein 1</fullName>
    </recommendedName>
</protein>
<reference evidence="7" key="1">
    <citation type="submission" date="2021-02" db="EMBL/GenBank/DDBJ databases">
        <title>Comparative genomics reveals that relaxation of natural selection precedes convergent phenotypic evolution of cavefish.</title>
        <authorList>
            <person name="Peng Z."/>
        </authorList>
    </citation>
    <scope>NUCLEOTIDE SEQUENCE</scope>
    <source>
        <tissue evidence="7">Muscle</tissue>
    </source>
</reference>
<comment type="similarity">
    <text evidence="3">Belongs to the OCIAD1 family.</text>
</comment>
<comment type="caution">
    <text evidence="7">The sequence shown here is derived from an EMBL/GenBank/DDBJ whole genome shotgun (WGS) entry which is preliminary data.</text>
</comment>
<dbReference type="GO" id="GO:0005768">
    <property type="term" value="C:endosome"/>
    <property type="evidence" value="ECO:0007669"/>
    <property type="project" value="UniProtKB-SubCell"/>
</dbReference>
<dbReference type="EMBL" id="JAFHDT010000015">
    <property type="protein sequence ID" value="KAI7800268.1"/>
    <property type="molecule type" value="Genomic_DNA"/>
</dbReference>
<keyword evidence="8" id="KW-1185">Reference proteome</keyword>
<dbReference type="InterPro" id="IPR040187">
    <property type="entry name" value="OCAD1/2"/>
</dbReference>